<dbReference type="InterPro" id="IPR003594">
    <property type="entry name" value="HATPase_dom"/>
</dbReference>
<evidence type="ECO:0000256" key="12">
    <source>
        <dbReference type="PROSITE-ProRule" id="PRU00110"/>
    </source>
</evidence>
<dbReference type="EMBL" id="JAXAFO010000014">
    <property type="protein sequence ID" value="MDX6849635.1"/>
    <property type="molecule type" value="Genomic_DNA"/>
</dbReference>
<evidence type="ECO:0000256" key="2">
    <source>
        <dbReference type="ARBA" id="ARBA00004651"/>
    </source>
</evidence>
<dbReference type="SMART" id="SM00448">
    <property type="entry name" value="REC"/>
    <property type="match status" value="2"/>
</dbReference>
<name>A0ABU4RXU9_9GAMM</name>
<dbReference type="Pfam" id="PF02743">
    <property type="entry name" value="dCache_1"/>
    <property type="match status" value="1"/>
</dbReference>
<evidence type="ECO:0000259" key="15">
    <source>
        <dbReference type="PROSITE" id="PS50109"/>
    </source>
</evidence>
<dbReference type="InterPro" id="IPR033479">
    <property type="entry name" value="dCache_1"/>
</dbReference>
<feature type="domain" description="Histidine kinase" evidence="15">
    <location>
        <begin position="1346"/>
        <end position="1567"/>
    </location>
</feature>
<dbReference type="InterPro" id="IPR000700">
    <property type="entry name" value="PAS-assoc_C"/>
</dbReference>
<dbReference type="NCBIfam" id="TIGR00229">
    <property type="entry name" value="sensory_box"/>
    <property type="match status" value="2"/>
</dbReference>
<feature type="modified residue" description="4-aspartylphosphate" evidence="13">
    <location>
        <position position="1783"/>
    </location>
</feature>
<comment type="catalytic activity">
    <reaction evidence="1">
        <text>ATP + protein L-histidine = ADP + protein N-phospho-L-histidine.</text>
        <dbReference type="EC" id="2.7.13.3"/>
    </reaction>
</comment>
<organism evidence="20 21">
    <name type="scientific">Gilvimarinus gilvus</name>
    <dbReference type="NCBI Taxonomy" id="3058038"/>
    <lineage>
        <taxon>Bacteria</taxon>
        <taxon>Pseudomonadati</taxon>
        <taxon>Pseudomonadota</taxon>
        <taxon>Gammaproteobacteria</taxon>
        <taxon>Cellvibrionales</taxon>
        <taxon>Cellvibrionaceae</taxon>
        <taxon>Gilvimarinus</taxon>
    </lineage>
</organism>
<dbReference type="CDD" id="cd16922">
    <property type="entry name" value="HATPase_EvgS-ArcB-TorS-like"/>
    <property type="match status" value="1"/>
</dbReference>
<evidence type="ECO:0000256" key="3">
    <source>
        <dbReference type="ARBA" id="ARBA00012438"/>
    </source>
</evidence>
<dbReference type="SUPFAM" id="SSF47384">
    <property type="entry name" value="Homodimeric domain of signal transducing histidine kinase"/>
    <property type="match status" value="1"/>
</dbReference>
<evidence type="ECO:0000256" key="14">
    <source>
        <dbReference type="SAM" id="Phobius"/>
    </source>
</evidence>
<feature type="domain" description="HPt" evidence="19">
    <location>
        <begin position="1892"/>
        <end position="1985"/>
    </location>
</feature>
<feature type="modified residue" description="4-aspartylphosphate" evidence="13">
    <location>
        <position position="1640"/>
    </location>
</feature>
<accession>A0ABU4RXU9</accession>
<evidence type="ECO:0000256" key="1">
    <source>
        <dbReference type="ARBA" id="ARBA00000085"/>
    </source>
</evidence>
<feature type="domain" description="PAS" evidence="17">
    <location>
        <begin position="1082"/>
        <end position="1152"/>
    </location>
</feature>
<keyword evidence="4" id="KW-1003">Cell membrane</keyword>
<dbReference type="SUPFAM" id="SSF47226">
    <property type="entry name" value="Histidine-containing phosphotransfer domain, HPT domain"/>
    <property type="match status" value="1"/>
</dbReference>
<dbReference type="PROSITE" id="PS50110">
    <property type="entry name" value="RESPONSE_REGULATORY"/>
    <property type="match status" value="2"/>
</dbReference>
<dbReference type="InterPro" id="IPR036890">
    <property type="entry name" value="HATPase_C_sf"/>
</dbReference>
<dbReference type="CDD" id="cd01007">
    <property type="entry name" value="PBP2_BvgS_HisK_like"/>
    <property type="match status" value="2"/>
</dbReference>
<dbReference type="RefSeq" id="WP_302722560.1">
    <property type="nucleotide sequence ID" value="NZ_JAULRU010000569.1"/>
</dbReference>
<dbReference type="Gene3D" id="3.40.190.10">
    <property type="entry name" value="Periplasmic binding protein-like II"/>
    <property type="match status" value="4"/>
</dbReference>
<sequence>MIQRMLARPVILWLLTLSVCLVPVASLADSVASAEEPVSQAGLIQLTESLKLQDEILTSAITTYLYSEDERWLERYRVAATRYEDTLSELLVKAPVASEKQIELIAAINESLVKLESRAEALMAQREISAARSVLESPDYRQNKRALVEAIDRLGEEFATYNQTQIVSTFSTTASGANELRLTEEELAWVEENPRVIVGKELDWPPFNFTDKEGAYVGVSVDFINLIAEKTGLGFEYSEPASYSELHAKLRNHDIDMVMAAYFSADRSQYALHTPSYLILQEHVFVKRGSDITNMEALTGRTLALPAGYSSIDIVKAKMPDIKIVETDSIQDAIEMVLSGDADATMDSQSVVEYYLRENALSGLVSFPGNLGQNPLRMLVAGHKPVLHSIITKAIASVSAEERLAILSNWLRPSQELVKAKALSTLELSVEEQSWLLQHPVIKVGADPDWAPFEFIDDNGQYSGIVADYVSLISDQLGIKFELASADTWADTVTKARQKAIDMLPGMAATDNRREFLLFTDSYLSIPSVVIAHEDHAESMTSMQDLLGRKLGVVDGYSSTEWAQRNFPDIDFVVVDSLKSGLMNVADGDLDAILGNQFSALSLVNEFGLTDLQVAFRTAYQYELSMGVRDDWATWVSILNKVIENITPAQRDAIRNHWISIELGDSVSAQGVAGIHEIPIVKFVVLTIGLALIFLGVVWFLARRAEKFLTVNKSRHLRLFGILALMTILIVILSLTWYSLEREEKIARDRAGQALVTVLQATHEMLQHWIKAQLQLVTLIAREEGLQTLIASQQPNDHSIGNPSTLGMQALLSQHNLDNNDWRLSMVLTDGTAVFPAAPSVSHLMDILQDKVFMGQVAFIPPMLNPNTQEVEIYFAAPVLDYAGRAVGAVVASVEPKDTFEAILARGRTGRTGEVYAVNAHGVMLSESRFINTLAEQNIISSDAGTALSLLVSYPAQVKPFSDIGSDDNALTHAAAALTRGETGLSTQGFFDYRGETVLSAWHWAPELGLGLISEVDESEALEAYIISRNTLYALLGATLFLSLSLMGINNWIGDRATRSLVKARDELEDKVEERTLELSKSKDQFKNLLESTPDPIVATDSEGTILMINKRAQELFGYEWSELTQRSIEVLFCPQSKKPYQDYCNAYVNAQGNAVAGEGRELLALTKFENRVPVEISISLIEAETGAMIITSLRDITARKKAEKALAESRKLLQSVLDNSPALIYLKDREGRYMLVNKVWEQVMQLDHDFALNKTDFDLQPKEDAERFRMADLEAIEQGETIQLEETLHNTDGSVSTYITYKFPVYDVDGEFLALGGVSTDITELVKAREQANDANRAKSDFLANMSHEIRTPMNAIIGMSYLALQTELSPRQEDYVNKINSAANALLGIINDILDFSKIEAGKLELETIPFSLEETISNLASLMQVKVQEKDLEFLIDLDPEVPSGLEGDPLRLGQILINLVNNAVKFTESGEIVIGIGVKEWLEDSVVLQFSVSDTGIGMTPAQVANLFQSFSQADASTTRKYGGTGLGLSISKQLTQLMGGEIWVESEQGKGSTFAFTAQFVINSEAETQRELPDSVLLGLPVLVVDDSPAARQVMQHAAESLTFEPTVASSGKEALALVQQRDDLGEPFRVVFLDWKMPGMDGIEVNHALTHSLQLKSPPKVIMVTSYDTNDMLRRVGNSVAGILSKPASVSSVLDSVMLALGIESATSGAGKADASEQSVAAAVSGASILLVEDNEINQQVATELLERAGMTVEVADNGKIAVEKIAENHYDIVLMDLQMPVMDGIEASRCIRRDERFESLPIVAMTANAMAGDKERCLEAGMQDHVAKPINPAELYKALAQWIKPRPGLGQVDSAQQPSPDQEMIALPEVEGLDTVEGLSHLAGNRKLYRDLIRRFIKDQSGATNEIGAALASGDYKTAERVAHTTKGVSASLGAIDIQRAAQDLEQALEQENSTQAQALLPELAAKLDTMLRDLQAFEESALESSAEASADTVSVAEVGAILTRLRQLLEDDDGEAEDCFIDNRFALQSCTTSAHVSDLADCIESFDYEAALEVVALMQAELPAVSSPDIAKLLALLDSDDGEAADFFDESKVGLANALDQPTFDALVDAIENFDFEQAAIIVRASPLVEE</sequence>
<keyword evidence="9 14" id="KW-1133">Transmembrane helix</keyword>
<evidence type="ECO:0000259" key="19">
    <source>
        <dbReference type="PROSITE" id="PS50894"/>
    </source>
</evidence>
<dbReference type="Pfam" id="PF00072">
    <property type="entry name" value="Response_reg"/>
    <property type="match status" value="2"/>
</dbReference>
<feature type="domain" description="PAC" evidence="18">
    <location>
        <begin position="1283"/>
        <end position="1335"/>
    </location>
</feature>
<dbReference type="SMART" id="SM00062">
    <property type="entry name" value="PBPb"/>
    <property type="match status" value="2"/>
</dbReference>
<dbReference type="CDD" id="cd00082">
    <property type="entry name" value="HisKA"/>
    <property type="match status" value="1"/>
</dbReference>
<evidence type="ECO:0000259" key="16">
    <source>
        <dbReference type="PROSITE" id="PS50110"/>
    </source>
</evidence>
<evidence type="ECO:0000256" key="10">
    <source>
        <dbReference type="ARBA" id="ARBA00023012"/>
    </source>
</evidence>
<feature type="domain" description="PAS" evidence="17">
    <location>
        <begin position="1210"/>
        <end position="1280"/>
    </location>
</feature>
<dbReference type="EC" id="2.7.13.3" evidence="3"/>
<dbReference type="CDD" id="cd17546">
    <property type="entry name" value="REC_hyHK_CKI1_RcsC-like"/>
    <property type="match status" value="1"/>
</dbReference>
<evidence type="ECO:0000313" key="20">
    <source>
        <dbReference type="EMBL" id="MDX6849635.1"/>
    </source>
</evidence>
<evidence type="ECO:0000256" key="4">
    <source>
        <dbReference type="ARBA" id="ARBA00022475"/>
    </source>
</evidence>
<evidence type="ECO:0000256" key="6">
    <source>
        <dbReference type="ARBA" id="ARBA00022692"/>
    </source>
</evidence>
<dbReference type="InterPro" id="IPR035965">
    <property type="entry name" value="PAS-like_dom_sf"/>
</dbReference>
<evidence type="ECO:0000259" key="17">
    <source>
        <dbReference type="PROSITE" id="PS50112"/>
    </source>
</evidence>
<feature type="domain" description="Response regulatory" evidence="16">
    <location>
        <begin position="1586"/>
        <end position="1707"/>
    </location>
</feature>
<dbReference type="SMART" id="SM00091">
    <property type="entry name" value="PAS"/>
    <property type="match status" value="2"/>
</dbReference>
<dbReference type="PANTHER" id="PTHR45339">
    <property type="entry name" value="HYBRID SIGNAL TRANSDUCTION HISTIDINE KINASE J"/>
    <property type="match status" value="1"/>
</dbReference>
<dbReference type="Gene3D" id="3.30.450.20">
    <property type="entry name" value="PAS domain"/>
    <property type="match status" value="3"/>
</dbReference>
<evidence type="ECO:0000256" key="5">
    <source>
        <dbReference type="ARBA" id="ARBA00022553"/>
    </source>
</evidence>
<dbReference type="Gene3D" id="3.30.565.10">
    <property type="entry name" value="Histidine kinase-like ATPase, C-terminal domain"/>
    <property type="match status" value="1"/>
</dbReference>
<comment type="subcellular location">
    <subcellularLocation>
        <location evidence="2">Cell membrane</location>
        <topology evidence="2">Multi-pass membrane protein</topology>
    </subcellularLocation>
</comment>
<dbReference type="PRINTS" id="PR00344">
    <property type="entry name" value="BCTRLSENSOR"/>
</dbReference>
<evidence type="ECO:0000256" key="13">
    <source>
        <dbReference type="PROSITE-ProRule" id="PRU00169"/>
    </source>
</evidence>
<dbReference type="PROSITE" id="PS50112">
    <property type="entry name" value="PAS"/>
    <property type="match status" value="2"/>
</dbReference>
<dbReference type="InterPro" id="IPR008207">
    <property type="entry name" value="Sig_transdc_His_kin_Hpt_dom"/>
</dbReference>
<dbReference type="InterPro" id="IPR000014">
    <property type="entry name" value="PAS"/>
</dbReference>
<dbReference type="InterPro" id="IPR001789">
    <property type="entry name" value="Sig_transdc_resp-reg_receiver"/>
</dbReference>
<dbReference type="Pfam" id="PF02518">
    <property type="entry name" value="HATPase_c"/>
    <property type="match status" value="1"/>
</dbReference>
<comment type="caution">
    <text evidence="20">The sequence shown here is derived from an EMBL/GenBank/DDBJ whole genome shotgun (WGS) entry which is preliminary data.</text>
</comment>
<evidence type="ECO:0000313" key="21">
    <source>
        <dbReference type="Proteomes" id="UP001273505"/>
    </source>
</evidence>
<feature type="transmembrane region" description="Helical" evidence="14">
    <location>
        <begin position="722"/>
        <end position="740"/>
    </location>
</feature>
<feature type="modified residue" description="Phosphohistidine" evidence="12">
    <location>
        <position position="1931"/>
    </location>
</feature>
<keyword evidence="6 14" id="KW-0812">Transmembrane</keyword>
<keyword evidence="10" id="KW-0902">Two-component regulatory system</keyword>
<dbReference type="CDD" id="cd00156">
    <property type="entry name" value="REC"/>
    <property type="match status" value="1"/>
</dbReference>
<dbReference type="InterPro" id="IPR004358">
    <property type="entry name" value="Sig_transdc_His_kin-like_C"/>
</dbReference>
<dbReference type="SUPFAM" id="SSF55874">
    <property type="entry name" value="ATPase domain of HSP90 chaperone/DNA topoisomerase II/histidine kinase"/>
    <property type="match status" value="1"/>
</dbReference>
<gene>
    <name evidence="20" type="ORF">SCD92_09705</name>
</gene>
<feature type="transmembrane region" description="Helical" evidence="14">
    <location>
        <begin position="680"/>
        <end position="702"/>
    </location>
</feature>
<evidence type="ECO:0000256" key="8">
    <source>
        <dbReference type="ARBA" id="ARBA00022840"/>
    </source>
</evidence>
<dbReference type="SMART" id="SM00073">
    <property type="entry name" value="HPT"/>
    <property type="match status" value="1"/>
</dbReference>
<dbReference type="Gene3D" id="3.40.50.2300">
    <property type="match status" value="2"/>
</dbReference>
<dbReference type="CDD" id="cd00130">
    <property type="entry name" value="PAS"/>
    <property type="match status" value="2"/>
</dbReference>
<dbReference type="SMART" id="SM00388">
    <property type="entry name" value="HisKA"/>
    <property type="match status" value="1"/>
</dbReference>
<dbReference type="InterPro" id="IPR036641">
    <property type="entry name" value="HPT_dom_sf"/>
</dbReference>
<dbReference type="Gene3D" id="1.20.120.160">
    <property type="entry name" value="HPT domain"/>
    <property type="match status" value="1"/>
</dbReference>
<evidence type="ECO:0000256" key="11">
    <source>
        <dbReference type="ARBA" id="ARBA00023136"/>
    </source>
</evidence>
<protein>
    <recommendedName>
        <fullName evidence="3">histidine kinase</fullName>
        <ecNumber evidence="3">2.7.13.3</ecNumber>
    </recommendedName>
</protein>
<reference evidence="20 21" key="1">
    <citation type="submission" date="2023-11" db="EMBL/GenBank/DDBJ databases">
        <title>Gilvimarinus fulvus sp. nov., isolated from the surface of Kelp.</title>
        <authorList>
            <person name="Sun Y.Y."/>
            <person name="Gong Y."/>
            <person name="Du Z.J."/>
        </authorList>
    </citation>
    <scope>NUCLEOTIDE SEQUENCE [LARGE SCALE GENOMIC DNA]</scope>
    <source>
        <strain evidence="20 21">SDUM040013</strain>
    </source>
</reference>
<dbReference type="SUPFAM" id="SSF55785">
    <property type="entry name" value="PYP-like sensor domain (PAS domain)"/>
    <property type="match status" value="2"/>
</dbReference>
<dbReference type="SUPFAM" id="SSF52172">
    <property type="entry name" value="CheY-like"/>
    <property type="match status" value="2"/>
</dbReference>
<dbReference type="PROSITE" id="PS50894">
    <property type="entry name" value="HPT"/>
    <property type="match status" value="1"/>
</dbReference>
<dbReference type="PROSITE" id="PS50113">
    <property type="entry name" value="PAC"/>
    <property type="match status" value="1"/>
</dbReference>
<dbReference type="PROSITE" id="PS50109">
    <property type="entry name" value="HIS_KIN"/>
    <property type="match status" value="1"/>
</dbReference>
<dbReference type="PANTHER" id="PTHR45339:SF1">
    <property type="entry name" value="HYBRID SIGNAL TRANSDUCTION HISTIDINE KINASE J"/>
    <property type="match status" value="1"/>
</dbReference>
<dbReference type="Pfam" id="PF00512">
    <property type="entry name" value="HisKA"/>
    <property type="match status" value="1"/>
</dbReference>
<keyword evidence="5 13" id="KW-0597">Phosphoprotein</keyword>
<evidence type="ECO:0000256" key="7">
    <source>
        <dbReference type="ARBA" id="ARBA00022741"/>
    </source>
</evidence>
<dbReference type="InterPro" id="IPR005467">
    <property type="entry name" value="His_kinase_dom"/>
</dbReference>
<dbReference type="Proteomes" id="UP001273505">
    <property type="component" value="Unassembled WGS sequence"/>
</dbReference>
<dbReference type="Pfam" id="PF01627">
    <property type="entry name" value="Hpt"/>
    <property type="match status" value="1"/>
</dbReference>
<keyword evidence="8" id="KW-0067">ATP-binding</keyword>
<evidence type="ECO:0000256" key="9">
    <source>
        <dbReference type="ARBA" id="ARBA00022989"/>
    </source>
</evidence>
<dbReference type="Pfam" id="PF08448">
    <property type="entry name" value="PAS_4"/>
    <property type="match status" value="1"/>
</dbReference>
<keyword evidence="7" id="KW-0547">Nucleotide-binding</keyword>
<proteinExistence type="predicted"/>
<dbReference type="Pfam" id="PF00497">
    <property type="entry name" value="SBP_bac_3"/>
    <property type="match status" value="2"/>
</dbReference>
<feature type="domain" description="Response regulatory" evidence="16">
    <location>
        <begin position="1734"/>
        <end position="1850"/>
    </location>
</feature>
<dbReference type="Pfam" id="PF13426">
    <property type="entry name" value="PAS_9"/>
    <property type="match status" value="1"/>
</dbReference>
<dbReference type="SUPFAM" id="SSF53850">
    <property type="entry name" value="Periplasmic binding protein-like II"/>
    <property type="match status" value="2"/>
</dbReference>
<evidence type="ECO:0000259" key="18">
    <source>
        <dbReference type="PROSITE" id="PS50113"/>
    </source>
</evidence>
<dbReference type="InterPro" id="IPR001638">
    <property type="entry name" value="Solute-binding_3/MltF_N"/>
</dbReference>
<dbReference type="InterPro" id="IPR036097">
    <property type="entry name" value="HisK_dim/P_sf"/>
</dbReference>
<keyword evidence="11 14" id="KW-0472">Membrane</keyword>
<dbReference type="InterPro" id="IPR003661">
    <property type="entry name" value="HisK_dim/P_dom"/>
</dbReference>
<dbReference type="InterPro" id="IPR013656">
    <property type="entry name" value="PAS_4"/>
</dbReference>
<dbReference type="SMART" id="SM00387">
    <property type="entry name" value="HATPase_c"/>
    <property type="match status" value="1"/>
</dbReference>
<dbReference type="InterPro" id="IPR011006">
    <property type="entry name" value="CheY-like_superfamily"/>
</dbReference>
<keyword evidence="21" id="KW-1185">Reference proteome</keyword>
<dbReference type="Gene3D" id="1.10.287.130">
    <property type="match status" value="1"/>
</dbReference>